<reference evidence="1" key="1">
    <citation type="submission" date="2018-07" db="EMBL/GenBank/DDBJ databases">
        <authorList>
            <person name="Quirk P.G."/>
            <person name="Krulwich T.A."/>
        </authorList>
    </citation>
    <scope>NUCLEOTIDE SEQUENCE</scope>
</reference>
<keyword evidence="1" id="KW-0934">Plastid</keyword>
<organism evidence="1">
    <name type="scientific">Flabellia petiolata</name>
    <dbReference type="NCBI Taxonomy" id="189428"/>
    <lineage>
        <taxon>Eukaryota</taxon>
        <taxon>Viridiplantae</taxon>
        <taxon>Chlorophyta</taxon>
        <taxon>core chlorophytes</taxon>
        <taxon>Ulvophyceae</taxon>
        <taxon>TCBD clade</taxon>
        <taxon>Bryopsidales</taxon>
        <taxon>Halimedineae</taxon>
        <taxon>Halimedaceae</taxon>
        <taxon>Udoteae</taxon>
        <taxon>Flabellia</taxon>
    </lineage>
</organism>
<reference evidence="1" key="2">
    <citation type="journal article" date="2019" name="Mol. Phylogenet. Evol.">
        <title>Reassessment of the classification of bryopsidales (chlorophyta) based on chloroplast phylogenomic analyses.</title>
        <authorList>
            <person name="Cremen M.C."/>
            <person name="Leliaert F."/>
            <person name="West J."/>
            <person name="Lam D.W."/>
            <person name="Shimada S."/>
            <person name="Lopez-Bautista J.M."/>
            <person name="Verbruggen H."/>
        </authorList>
    </citation>
    <scope>NUCLEOTIDE SEQUENCE</scope>
</reference>
<proteinExistence type="predicted"/>
<accession>A0A386AX54</accession>
<sequence>MTRRKEKIMFALMRGSKLEISFLYKQKGQKALNFCYSFKKVEVVETKRVKKVEIGETQTIKGTDLALIFQINILERFLLPKQKITTVYNGIKLILKNENEEEVVYKHFLTPKLAGLAVPLAFGERILLKKVLKVSRRRRLQV</sequence>
<evidence type="ECO:0000313" key="1">
    <source>
        <dbReference type="EMBL" id="AYC63940.1"/>
    </source>
</evidence>
<dbReference type="AlphaFoldDB" id="A0A386AX54"/>
<dbReference type="EMBL" id="MH591084">
    <property type="protein sequence ID" value="AYC63940.1"/>
    <property type="molecule type" value="Genomic_DNA"/>
</dbReference>
<keyword evidence="1" id="KW-0150">Chloroplast</keyword>
<geneLocation type="chloroplast" evidence="1"/>
<name>A0A386AX54_9CHLO</name>
<protein>
    <submittedName>
        <fullName evidence="1">Uncharacterized protein</fullName>
    </submittedName>
</protein>
<gene>
    <name evidence="1" type="primary">orf142</name>
</gene>